<dbReference type="SUPFAM" id="SSF69754">
    <property type="entry name" value="Ribosome binding protein Y (YfiA homologue)"/>
    <property type="match status" value="1"/>
</dbReference>
<gene>
    <name evidence="5" type="ORF">SAMN04488540_104172</name>
</gene>
<dbReference type="EMBL" id="FNEM01000004">
    <property type="protein sequence ID" value="SDI99163.1"/>
    <property type="molecule type" value="Genomic_DNA"/>
</dbReference>
<dbReference type="RefSeq" id="WP_090363944.1">
    <property type="nucleotide sequence ID" value="NZ_FNEM01000004.1"/>
</dbReference>
<dbReference type="Proteomes" id="UP000199527">
    <property type="component" value="Unassembled WGS sequence"/>
</dbReference>
<dbReference type="PANTHER" id="PTHR33231">
    <property type="entry name" value="30S RIBOSOMAL PROTEIN"/>
    <property type="match status" value="1"/>
</dbReference>
<dbReference type="AlphaFoldDB" id="A0A1G8Q370"/>
<dbReference type="OrthoDB" id="9795980at2"/>
<feature type="compositionally biased region" description="Acidic residues" evidence="4">
    <location>
        <begin position="105"/>
        <end position="116"/>
    </location>
</feature>
<keyword evidence="2" id="KW-0346">Stress response</keyword>
<accession>A0A1G8Q370</accession>
<evidence type="ECO:0000256" key="4">
    <source>
        <dbReference type="SAM" id="MobiDB-lite"/>
    </source>
</evidence>
<feature type="compositionally biased region" description="Basic residues" evidence="4">
    <location>
        <begin position="86"/>
        <end position="99"/>
    </location>
</feature>
<name>A0A1G8Q370_9GAMM</name>
<dbReference type="GO" id="GO:0022627">
    <property type="term" value="C:cytosolic small ribosomal subunit"/>
    <property type="evidence" value="ECO:0007669"/>
    <property type="project" value="TreeGrafter"/>
</dbReference>
<keyword evidence="5" id="KW-0687">Ribonucleoprotein</keyword>
<keyword evidence="6" id="KW-1185">Reference proteome</keyword>
<evidence type="ECO:0000256" key="1">
    <source>
        <dbReference type="ARBA" id="ARBA00022845"/>
    </source>
</evidence>
<dbReference type="GO" id="GO:0043024">
    <property type="term" value="F:ribosomal small subunit binding"/>
    <property type="evidence" value="ECO:0007669"/>
    <property type="project" value="TreeGrafter"/>
</dbReference>
<dbReference type="InterPro" id="IPR050574">
    <property type="entry name" value="HPF/YfiA_ribosome-assoc"/>
</dbReference>
<evidence type="ECO:0000256" key="2">
    <source>
        <dbReference type="ARBA" id="ARBA00023016"/>
    </source>
</evidence>
<evidence type="ECO:0000256" key="3">
    <source>
        <dbReference type="ARBA" id="ARBA00038431"/>
    </source>
</evidence>
<dbReference type="Pfam" id="PF02482">
    <property type="entry name" value="Ribosomal_S30AE"/>
    <property type="match status" value="1"/>
</dbReference>
<evidence type="ECO:0000313" key="6">
    <source>
        <dbReference type="Proteomes" id="UP000199527"/>
    </source>
</evidence>
<dbReference type="Gene3D" id="3.30.160.100">
    <property type="entry name" value="Ribosome hibernation promotion factor-like"/>
    <property type="match status" value="1"/>
</dbReference>
<comment type="similarity">
    <text evidence="3">Belongs to the HPF/YfiA ribosome-associated protein family. YfiA subfamily.</text>
</comment>
<organism evidence="5 6">
    <name type="scientific">Ferrimonas sediminum</name>
    <dbReference type="NCBI Taxonomy" id="718193"/>
    <lineage>
        <taxon>Bacteria</taxon>
        <taxon>Pseudomonadati</taxon>
        <taxon>Pseudomonadota</taxon>
        <taxon>Gammaproteobacteria</taxon>
        <taxon>Alteromonadales</taxon>
        <taxon>Ferrimonadaceae</taxon>
        <taxon>Ferrimonas</taxon>
    </lineage>
</organism>
<dbReference type="InterPro" id="IPR003489">
    <property type="entry name" value="RHF/RaiA"/>
</dbReference>
<dbReference type="GO" id="GO:0045900">
    <property type="term" value="P:negative regulation of translational elongation"/>
    <property type="evidence" value="ECO:0007669"/>
    <property type="project" value="TreeGrafter"/>
</dbReference>
<sequence>MRIEITSKQLTVTDPIRERIESRFEKLERHEVNLITPHVIITQEGPEFQIEASMGIPSGKLFAKASHENLYNAINQMGQRLERQLNRHTHKDQSKRHIKPAAIDIDVDAEEAESAA</sequence>
<reference evidence="6" key="1">
    <citation type="submission" date="2016-10" db="EMBL/GenBank/DDBJ databases">
        <authorList>
            <person name="Varghese N."/>
            <person name="Submissions S."/>
        </authorList>
    </citation>
    <scope>NUCLEOTIDE SEQUENCE [LARGE SCALE GENOMIC DNA]</scope>
    <source>
        <strain evidence="6">DSM 23317</strain>
    </source>
</reference>
<protein>
    <submittedName>
        <fullName evidence="5">SSU ribosomal protein S30P /sigma 54 modulation protein</fullName>
    </submittedName>
</protein>
<keyword evidence="1" id="KW-0810">Translation regulation</keyword>
<evidence type="ECO:0000313" key="5">
    <source>
        <dbReference type="EMBL" id="SDI99163.1"/>
    </source>
</evidence>
<dbReference type="NCBIfam" id="TIGR00741">
    <property type="entry name" value="yfiA"/>
    <property type="match status" value="1"/>
</dbReference>
<keyword evidence="5" id="KW-0689">Ribosomal protein</keyword>
<dbReference type="InterPro" id="IPR036567">
    <property type="entry name" value="RHF-like"/>
</dbReference>
<dbReference type="PANTHER" id="PTHR33231:SF3">
    <property type="entry name" value="RIBOSOME-ASSOCIATED INHIBITOR A"/>
    <property type="match status" value="1"/>
</dbReference>
<proteinExistence type="inferred from homology"/>
<feature type="region of interest" description="Disordered" evidence="4">
    <location>
        <begin position="86"/>
        <end position="116"/>
    </location>
</feature>